<dbReference type="OrthoDB" id="421971at2759"/>
<protein>
    <submittedName>
        <fullName evidence="2">Uncharacterized protein</fullName>
    </submittedName>
</protein>
<organism evidence="2 3">
    <name type="scientific">Symbiodinium microadriaticum</name>
    <name type="common">Dinoflagellate</name>
    <name type="synonym">Zooxanthella microadriatica</name>
    <dbReference type="NCBI Taxonomy" id="2951"/>
    <lineage>
        <taxon>Eukaryota</taxon>
        <taxon>Sar</taxon>
        <taxon>Alveolata</taxon>
        <taxon>Dinophyceae</taxon>
        <taxon>Suessiales</taxon>
        <taxon>Symbiodiniaceae</taxon>
        <taxon>Symbiodinium</taxon>
    </lineage>
</organism>
<name>A0A1Q9EQH9_SYMMI</name>
<evidence type="ECO:0000313" key="3">
    <source>
        <dbReference type="Proteomes" id="UP000186817"/>
    </source>
</evidence>
<keyword evidence="1" id="KW-0812">Transmembrane</keyword>
<evidence type="ECO:0000256" key="1">
    <source>
        <dbReference type="SAM" id="Phobius"/>
    </source>
</evidence>
<sequence>MQVLKRGQQVKKTVDLAEGATVKDVVSKLSQLTGTSKSSLFVAEVRNLDKVRLYSGEAPTGTFEVGGLETIEDLPEVIHVEHQVKALGLQESLQLLDDLIVAYKNADFQASLSRFQQSFLDGQTDIRQYSVLLADVAGHAQEPVFAKWGYDATTSGRMDMYAAMLDVQNLEEVRTKQLEVNRLLGQTFEWLPEAMSAVAKDTEHAPLCPLPLLYIDLSTRVQKEAAQKRRSRPVAWQPQGEGLHSGVWLKLEIWSKGGFAADEATPETEAAISAAMDTGEAMTSAPGRAALSLLTVLILAATACVAAFVLARTPVVMPATTTTAAQIITSTSSEPFSPWCEGANVSTLSLPKAGWCFCLYGGRCISHFSCAGVALRECQLDACGEASLEITASTASFRNIRLDSDILSIPVEYFRDIKRLSDRCPEHASQLLEALLAAGRRVFVSTAAGGPGAPQPEFQCVHLYPYVSVPWLHVLTFIGSVPSEKLPGSPPVAACASAAVSEAAAAQHILALARG</sequence>
<dbReference type="Proteomes" id="UP000186817">
    <property type="component" value="Unassembled WGS sequence"/>
</dbReference>
<gene>
    <name evidence="2" type="ORF">AK812_SmicGene6728</name>
</gene>
<feature type="transmembrane region" description="Helical" evidence="1">
    <location>
        <begin position="290"/>
        <end position="311"/>
    </location>
</feature>
<dbReference type="EMBL" id="LSRX01000093">
    <property type="protein sequence ID" value="OLQ09638.1"/>
    <property type="molecule type" value="Genomic_DNA"/>
</dbReference>
<keyword evidence="1" id="KW-1133">Transmembrane helix</keyword>
<keyword evidence="1" id="KW-0472">Membrane</keyword>
<dbReference type="AlphaFoldDB" id="A0A1Q9EQH9"/>
<evidence type="ECO:0000313" key="2">
    <source>
        <dbReference type="EMBL" id="OLQ09638.1"/>
    </source>
</evidence>
<comment type="caution">
    <text evidence="2">The sequence shown here is derived from an EMBL/GenBank/DDBJ whole genome shotgun (WGS) entry which is preliminary data.</text>
</comment>
<reference evidence="2 3" key="1">
    <citation type="submission" date="2016-02" db="EMBL/GenBank/DDBJ databases">
        <title>Genome analysis of coral dinoflagellate symbionts highlights evolutionary adaptations to a symbiotic lifestyle.</title>
        <authorList>
            <person name="Aranda M."/>
            <person name="Li Y."/>
            <person name="Liew Y.J."/>
            <person name="Baumgarten S."/>
            <person name="Simakov O."/>
            <person name="Wilson M."/>
            <person name="Piel J."/>
            <person name="Ashoor H."/>
            <person name="Bougouffa S."/>
            <person name="Bajic V.B."/>
            <person name="Ryu T."/>
            <person name="Ravasi T."/>
            <person name="Bayer T."/>
            <person name="Micklem G."/>
            <person name="Kim H."/>
            <person name="Bhak J."/>
            <person name="Lajeunesse T.C."/>
            <person name="Voolstra C.R."/>
        </authorList>
    </citation>
    <scope>NUCLEOTIDE SEQUENCE [LARGE SCALE GENOMIC DNA]</scope>
    <source>
        <strain evidence="2 3">CCMP2467</strain>
    </source>
</reference>
<keyword evidence="3" id="KW-1185">Reference proteome</keyword>
<proteinExistence type="predicted"/>
<accession>A0A1Q9EQH9</accession>